<dbReference type="AlphaFoldDB" id="A0A0F9KWM3"/>
<reference evidence="1" key="1">
    <citation type="journal article" date="2015" name="Nature">
        <title>Complex archaea that bridge the gap between prokaryotes and eukaryotes.</title>
        <authorList>
            <person name="Spang A."/>
            <person name="Saw J.H."/>
            <person name="Jorgensen S.L."/>
            <person name="Zaremba-Niedzwiedzka K."/>
            <person name="Martijn J."/>
            <person name="Lind A.E."/>
            <person name="van Eijk R."/>
            <person name="Schleper C."/>
            <person name="Guy L."/>
            <person name="Ettema T.J."/>
        </authorList>
    </citation>
    <scope>NUCLEOTIDE SEQUENCE</scope>
</reference>
<evidence type="ECO:0000313" key="1">
    <source>
        <dbReference type="EMBL" id="KKM79191.1"/>
    </source>
</evidence>
<proteinExistence type="predicted"/>
<gene>
    <name evidence="1" type="ORF">LCGC14_1352310</name>
</gene>
<accession>A0A0F9KWM3</accession>
<dbReference type="EMBL" id="LAZR01008369">
    <property type="protein sequence ID" value="KKM79191.1"/>
    <property type="molecule type" value="Genomic_DNA"/>
</dbReference>
<comment type="caution">
    <text evidence="1">The sequence shown here is derived from an EMBL/GenBank/DDBJ whole genome shotgun (WGS) entry which is preliminary data.</text>
</comment>
<protein>
    <submittedName>
        <fullName evidence="1">Uncharacterized protein</fullName>
    </submittedName>
</protein>
<name>A0A0F9KWM3_9ZZZZ</name>
<sequence length="29" mass="3184">DYKAARLMPTILTQQLGGSSMRLSETADE</sequence>
<organism evidence="1">
    <name type="scientific">marine sediment metagenome</name>
    <dbReference type="NCBI Taxonomy" id="412755"/>
    <lineage>
        <taxon>unclassified sequences</taxon>
        <taxon>metagenomes</taxon>
        <taxon>ecological metagenomes</taxon>
    </lineage>
</organism>
<feature type="non-terminal residue" evidence="1">
    <location>
        <position position="1"/>
    </location>
</feature>